<dbReference type="AlphaFoldDB" id="A0A1H8CED5"/>
<dbReference type="OrthoDB" id="9790048at2"/>
<dbReference type="Pfam" id="PF12849">
    <property type="entry name" value="PBP_like_2"/>
    <property type="match status" value="1"/>
</dbReference>
<dbReference type="Proteomes" id="UP000199585">
    <property type="component" value="Unassembled WGS sequence"/>
</dbReference>
<dbReference type="PANTHER" id="PTHR30570">
    <property type="entry name" value="PERIPLASMIC PHOSPHATE BINDING COMPONENT OF PHOSPHATE ABC TRANSPORTER"/>
    <property type="match status" value="1"/>
</dbReference>
<evidence type="ECO:0000259" key="3">
    <source>
        <dbReference type="Pfam" id="PF12849"/>
    </source>
</evidence>
<dbReference type="RefSeq" id="WP_089900641.1">
    <property type="nucleotide sequence ID" value="NZ_FOCI01000006.1"/>
</dbReference>
<gene>
    <name evidence="4" type="ORF">SAMN04488003_106155</name>
</gene>
<evidence type="ECO:0000313" key="5">
    <source>
        <dbReference type="Proteomes" id="UP000199585"/>
    </source>
</evidence>
<dbReference type="EMBL" id="FOCI01000006">
    <property type="protein sequence ID" value="SEM92794.1"/>
    <property type="molecule type" value="Genomic_DNA"/>
</dbReference>
<sequence length="347" mass="36243">MSPTKLSTSALAIIALTATGAAAQTREQVQISGSSTVLPYATIVAESFAENFDFPSPVVEGGGSGAGRQRFCEGVGDNTIDIANSSSRISQNDIDTCAANGVTEIMEVRFGYDGIVFATDVNGPAFALTPADMFTALAAEVVVDGAVVPNTFTSWAEVNPELPDQPILALVPGTRHGTREVFDENVILAGCEETGAMEAFIAAGADEDTAEGQCTTLRTDGVSVDIDGDYTETLSRLQADTNAVGVFGLSFYTNNTQTLQVATMSGVTPSTETVASGEYPVSRPLYFYVKNAHLDVIPGLREYVEFFLSDDMAGPDGPLAAYGLVSDPELAATQDMVAAATPMGPLE</sequence>
<protein>
    <submittedName>
        <fullName evidence="4">Phosphate ABC transporter substrate-binding protein, PhoT family</fullName>
    </submittedName>
</protein>
<reference evidence="4 5" key="1">
    <citation type="submission" date="2016-10" db="EMBL/GenBank/DDBJ databases">
        <authorList>
            <person name="de Groot N.N."/>
        </authorList>
    </citation>
    <scope>NUCLEOTIDE SEQUENCE [LARGE SCALE GENOMIC DNA]</scope>
    <source>
        <strain evidence="4 5">DSM 16213</strain>
    </source>
</reference>
<dbReference type="InterPro" id="IPR024370">
    <property type="entry name" value="PBP_domain"/>
</dbReference>
<accession>A0A1H8CED5</accession>
<feature type="chain" id="PRO_5011720574" evidence="2">
    <location>
        <begin position="24"/>
        <end position="347"/>
    </location>
</feature>
<proteinExistence type="predicted"/>
<evidence type="ECO:0000256" key="2">
    <source>
        <dbReference type="SAM" id="SignalP"/>
    </source>
</evidence>
<feature type="domain" description="PBP" evidence="3">
    <location>
        <begin position="21"/>
        <end position="311"/>
    </location>
</feature>
<dbReference type="PANTHER" id="PTHR30570:SF1">
    <property type="entry name" value="PHOSPHATE-BINDING PROTEIN PSTS"/>
    <property type="match status" value="1"/>
</dbReference>
<keyword evidence="5" id="KW-1185">Reference proteome</keyword>
<dbReference type="STRING" id="245187.SAMN04488003_106155"/>
<evidence type="ECO:0000256" key="1">
    <source>
        <dbReference type="ARBA" id="ARBA00022729"/>
    </source>
</evidence>
<organism evidence="4 5">
    <name type="scientific">Loktanella fryxellensis</name>
    <dbReference type="NCBI Taxonomy" id="245187"/>
    <lineage>
        <taxon>Bacteria</taxon>
        <taxon>Pseudomonadati</taxon>
        <taxon>Pseudomonadota</taxon>
        <taxon>Alphaproteobacteria</taxon>
        <taxon>Rhodobacterales</taxon>
        <taxon>Roseobacteraceae</taxon>
        <taxon>Loktanella</taxon>
    </lineage>
</organism>
<keyword evidence="1 2" id="KW-0732">Signal</keyword>
<dbReference type="SUPFAM" id="SSF53850">
    <property type="entry name" value="Periplasmic binding protein-like II"/>
    <property type="match status" value="1"/>
</dbReference>
<dbReference type="InterPro" id="IPR050811">
    <property type="entry name" value="Phosphate_ABC_transporter"/>
</dbReference>
<feature type="signal peptide" evidence="2">
    <location>
        <begin position="1"/>
        <end position="23"/>
    </location>
</feature>
<name>A0A1H8CED5_9RHOB</name>
<dbReference type="Gene3D" id="3.40.190.10">
    <property type="entry name" value="Periplasmic binding protein-like II"/>
    <property type="match status" value="2"/>
</dbReference>
<evidence type="ECO:0000313" key="4">
    <source>
        <dbReference type="EMBL" id="SEM92794.1"/>
    </source>
</evidence>